<name>A0A814P8I6_9BILA</name>
<dbReference type="InterPro" id="IPR015940">
    <property type="entry name" value="UBA"/>
</dbReference>
<dbReference type="InterPro" id="IPR009060">
    <property type="entry name" value="UBA-like_sf"/>
</dbReference>
<dbReference type="Proteomes" id="UP000677228">
    <property type="component" value="Unassembled WGS sequence"/>
</dbReference>
<dbReference type="GO" id="GO:0000151">
    <property type="term" value="C:ubiquitin ligase complex"/>
    <property type="evidence" value="ECO:0007669"/>
    <property type="project" value="TreeGrafter"/>
</dbReference>
<dbReference type="Gene3D" id="3.30.40.10">
    <property type="entry name" value="Zinc/RING finger domain, C3HC4 (zinc finger)"/>
    <property type="match status" value="1"/>
</dbReference>
<dbReference type="PANTHER" id="PTHR46738">
    <property type="entry name" value="UBIQUITIN-ASSOCIATED DOMAIN-CONTAINING PROTEIN 1"/>
    <property type="match status" value="1"/>
</dbReference>
<sequence>MSFYPSHHLDSLLECSICKERFNDPIHLPCQHNFCRQCLVQCFDTTTQTVCCAHCRTSHSYPNGFDSVPTNFLVAQLSEIQPIRAICSFCRCNDEPLTVCKHCDIMSCQKCESEHCKKYVQEFTHLADQLCSYMDEINNRISNVFLTIKSKQLLNRSFIIEHLYRNKFSTDFTQASNILSKTSDDNVTNLRYLFVPTQQLITKFLEHINHLQQHPITIADDIQSEFDDQFFQIYVRFQPENERNSANATIKRNPQFLMKSMSHENNRRLLLKQATMGKYNDDGHNLKRNLTCLSFQLQPNDDNNRKAARLKRNLSCLAVDKFILCQTQSPNTGSKHFCGNQDVINPRSFDRLMSEKRKENCKQCETKQRSNTTYFSIPFQTVEIQTTPNTLVETILKFMTKHFNLQQRYLLKNESGCKLNGTSSMEECGIKTNTTLIMRSTAFVSTYITIRILSTNGNIYEETFSPHTIYSDIKQLAIRHLITRNQSTDSYKLPYRRSSFVTPSTLSSFSNNEQCEKSTETGSYYKLVSVVNRRPVDDERTLSQEHAKDGDEYILSAKRIATVKDNKDKPSKNIVDQQMINSNTHDIKSINGESTREFRPGSITDFRSDLNKILISLIDAAQKLLYCRPDAEAIFMQAEELLTKSSLSCEESRTTEETINQKEYKQRQLSKLCDMGYSGDRAKYALKKTKYDFNASMEWLLTHEDETISNEDSSTDESDDDDKEQQESSSYDKKLSLFSPTGRFRSFREIRQQRFRPSISALNSLKEVGFSEENILVALKACNNDKNAACEWLLGERNSTSDDYENGLDPESNIYKAIMNNSSIQIALNNPKTFFVMLQIAENQTSIMQYLNDTEIGNMLLQISRIYHAEKDNMSIHERITTVPTTNNE</sequence>
<dbReference type="EMBL" id="CAJOBC010005556">
    <property type="protein sequence ID" value="CAF3867627.1"/>
    <property type="molecule type" value="Genomic_DNA"/>
</dbReference>
<accession>A0A814P8I6</accession>
<evidence type="ECO:0000259" key="6">
    <source>
        <dbReference type="PROSITE" id="PS50030"/>
    </source>
</evidence>
<reference evidence="9" key="1">
    <citation type="submission" date="2021-02" db="EMBL/GenBank/DDBJ databases">
        <authorList>
            <person name="Nowell W R."/>
        </authorList>
    </citation>
    <scope>NUCLEOTIDE SEQUENCE</scope>
</reference>
<organism evidence="9 12">
    <name type="scientific">Didymodactylos carnosus</name>
    <dbReference type="NCBI Taxonomy" id="1234261"/>
    <lineage>
        <taxon>Eukaryota</taxon>
        <taxon>Metazoa</taxon>
        <taxon>Spiralia</taxon>
        <taxon>Gnathifera</taxon>
        <taxon>Rotifera</taxon>
        <taxon>Eurotatoria</taxon>
        <taxon>Bdelloidea</taxon>
        <taxon>Philodinida</taxon>
        <taxon>Philodinidae</taxon>
        <taxon>Didymodactylos</taxon>
    </lineage>
</organism>
<dbReference type="SMART" id="SM00184">
    <property type="entry name" value="RING"/>
    <property type="match status" value="1"/>
</dbReference>
<feature type="region of interest" description="Disordered" evidence="5">
    <location>
        <begin position="704"/>
        <end position="732"/>
    </location>
</feature>
<dbReference type="InterPro" id="IPR001841">
    <property type="entry name" value="Znf_RING"/>
</dbReference>
<dbReference type="SUPFAM" id="SSF57850">
    <property type="entry name" value="RING/U-box"/>
    <property type="match status" value="1"/>
</dbReference>
<evidence type="ECO:0000256" key="1">
    <source>
        <dbReference type="ARBA" id="ARBA00022723"/>
    </source>
</evidence>
<dbReference type="InterPro" id="IPR017907">
    <property type="entry name" value="Znf_RING_CS"/>
</dbReference>
<dbReference type="SUPFAM" id="SSF46934">
    <property type="entry name" value="UBA-like"/>
    <property type="match status" value="2"/>
</dbReference>
<keyword evidence="1" id="KW-0479">Metal-binding</keyword>
<evidence type="ECO:0000256" key="4">
    <source>
        <dbReference type="PROSITE-ProRule" id="PRU00175"/>
    </source>
</evidence>
<dbReference type="Gene3D" id="1.10.8.10">
    <property type="entry name" value="DNA helicase RuvA subunit, C-terminal domain"/>
    <property type="match status" value="2"/>
</dbReference>
<proteinExistence type="predicted"/>
<dbReference type="OrthoDB" id="336240at2759"/>
<feature type="domain" description="RING-type" evidence="7">
    <location>
        <begin position="15"/>
        <end position="56"/>
    </location>
</feature>
<dbReference type="EMBL" id="CAJNOK010000946">
    <property type="protein sequence ID" value="CAF0784619.1"/>
    <property type="molecule type" value="Genomic_DNA"/>
</dbReference>
<keyword evidence="12" id="KW-1185">Reference proteome</keyword>
<feature type="domain" description="UBA" evidence="6">
    <location>
        <begin position="749"/>
        <end position="796"/>
    </location>
</feature>
<keyword evidence="3" id="KW-0862">Zinc</keyword>
<dbReference type="InterPro" id="IPR052476">
    <property type="entry name" value="UBAC1"/>
</dbReference>
<dbReference type="InterPro" id="IPR027370">
    <property type="entry name" value="Znf-RING_euk"/>
</dbReference>
<dbReference type="EMBL" id="CAJNOQ010005556">
    <property type="protein sequence ID" value="CAF1102850.1"/>
    <property type="molecule type" value="Genomic_DNA"/>
</dbReference>
<evidence type="ECO:0000313" key="12">
    <source>
        <dbReference type="Proteomes" id="UP000663829"/>
    </source>
</evidence>
<evidence type="ECO:0000313" key="8">
    <source>
        <dbReference type="EMBL" id="CAF0784619.1"/>
    </source>
</evidence>
<feature type="domain" description="UBA" evidence="6">
    <location>
        <begin position="663"/>
        <end position="703"/>
    </location>
</feature>
<dbReference type="PANTHER" id="PTHR46738:SF1">
    <property type="entry name" value="UBIQUITIN-ASSOCIATED DOMAIN-CONTAINING PROTEIN 1"/>
    <property type="match status" value="1"/>
</dbReference>
<protein>
    <submittedName>
        <fullName evidence="9">Uncharacterized protein</fullName>
    </submittedName>
</protein>
<dbReference type="PROSITE" id="PS00518">
    <property type="entry name" value="ZF_RING_1"/>
    <property type="match status" value="1"/>
</dbReference>
<feature type="compositionally biased region" description="Acidic residues" evidence="5">
    <location>
        <begin position="707"/>
        <end position="724"/>
    </location>
</feature>
<keyword evidence="2 4" id="KW-0863">Zinc-finger</keyword>
<comment type="caution">
    <text evidence="9">The sequence shown here is derived from an EMBL/GenBank/DDBJ whole genome shotgun (WGS) entry which is preliminary data.</text>
</comment>
<dbReference type="Proteomes" id="UP000663829">
    <property type="component" value="Unassembled WGS sequence"/>
</dbReference>
<dbReference type="Proteomes" id="UP000682733">
    <property type="component" value="Unassembled WGS sequence"/>
</dbReference>
<evidence type="ECO:0000313" key="10">
    <source>
        <dbReference type="EMBL" id="CAF3566677.1"/>
    </source>
</evidence>
<dbReference type="GO" id="GO:0008270">
    <property type="term" value="F:zinc ion binding"/>
    <property type="evidence" value="ECO:0007669"/>
    <property type="project" value="UniProtKB-KW"/>
</dbReference>
<dbReference type="Pfam" id="PF00627">
    <property type="entry name" value="UBA"/>
    <property type="match status" value="1"/>
</dbReference>
<dbReference type="InterPro" id="IPR013083">
    <property type="entry name" value="Znf_RING/FYVE/PHD"/>
</dbReference>
<dbReference type="PROSITE" id="PS50030">
    <property type="entry name" value="UBA"/>
    <property type="match status" value="2"/>
</dbReference>
<evidence type="ECO:0000313" key="9">
    <source>
        <dbReference type="EMBL" id="CAF1102850.1"/>
    </source>
</evidence>
<dbReference type="AlphaFoldDB" id="A0A814P8I6"/>
<dbReference type="Proteomes" id="UP000681722">
    <property type="component" value="Unassembled WGS sequence"/>
</dbReference>
<evidence type="ECO:0000259" key="7">
    <source>
        <dbReference type="PROSITE" id="PS50089"/>
    </source>
</evidence>
<evidence type="ECO:0000256" key="5">
    <source>
        <dbReference type="SAM" id="MobiDB-lite"/>
    </source>
</evidence>
<dbReference type="PROSITE" id="PS50089">
    <property type="entry name" value="ZF_RING_2"/>
    <property type="match status" value="1"/>
</dbReference>
<evidence type="ECO:0000256" key="3">
    <source>
        <dbReference type="ARBA" id="ARBA00022833"/>
    </source>
</evidence>
<evidence type="ECO:0000313" key="11">
    <source>
        <dbReference type="EMBL" id="CAF3867627.1"/>
    </source>
</evidence>
<dbReference type="EMBL" id="CAJOBA010000945">
    <property type="protein sequence ID" value="CAF3566677.1"/>
    <property type="molecule type" value="Genomic_DNA"/>
</dbReference>
<gene>
    <name evidence="9" type="ORF">GPM918_LOCUS18835</name>
    <name evidence="8" type="ORF">OVA965_LOCUS3801</name>
    <name evidence="11" type="ORF">SRO942_LOCUS18832</name>
    <name evidence="10" type="ORF">TMI583_LOCUS3797</name>
</gene>
<dbReference type="SMART" id="SM00165">
    <property type="entry name" value="UBA"/>
    <property type="match status" value="2"/>
</dbReference>
<dbReference type="Pfam" id="PF13445">
    <property type="entry name" value="zf-RING_UBOX"/>
    <property type="match status" value="1"/>
</dbReference>
<evidence type="ECO:0000256" key="2">
    <source>
        <dbReference type="ARBA" id="ARBA00022771"/>
    </source>
</evidence>